<evidence type="ECO:0000256" key="6">
    <source>
        <dbReference type="ARBA" id="ARBA00022741"/>
    </source>
</evidence>
<dbReference type="PRINTS" id="PR01552">
    <property type="entry name" value="TPISMRASE6A"/>
</dbReference>
<dbReference type="Pfam" id="PF21180">
    <property type="entry name" value="TOP6A-Spo11_Toprim"/>
    <property type="match status" value="1"/>
</dbReference>
<evidence type="ECO:0000259" key="17">
    <source>
        <dbReference type="Pfam" id="PF21180"/>
    </source>
</evidence>
<sequence length="785" mass="88513">MGLKGRQSGPKTVTGGAQICTVVEGKVRTRILSKTTVLGNMLRCKKGDGWQSILNNRIWDSQEGEDRILSVLRLIFDELKSASLKRCFACCSMFIKGFRISKIDLIQLWMAHGLPGGLNSLTCLKKLDIGGFWKGLDSFPPFQVLPQLESLSLRGWSKLKSLPKQVQHFTSLTRLSISHFEGIEALPEWLGNLASLKSLYTWGCRNLMYLPIVGAMKCLTKLYSISFDDYPLLKDNCNKDSGPEWPKISHISIIRGFSRSFFFPFRIILEYQCLRWLIKDKGFKTKFQVFLNSGQQTLHFKLCGTLDKFRTDQTKGLLESPDGMANETGSATYTTEVLSINFIAATNLSASRHFNPSLFPHIPTMADKKGKRRRTDPSSDDETHHPNKKVPKKDTIINKTLENLRSTTAAASSSKSLSLADLPISSTCREVRELDHESVQYEIELQMLKVIKSILDGNGFTFQVPSRAAANQLYIPELDRIVLKDKTSLRPYANVSTVRKATITARVLQLIHQLCLKDIHVTKRDLFYTDVKLFQDQNQSDSVLDDAACMVGCTRSSLNVIASEKGVVVGRLIFSDNGDMIDCTKMGMGGKAIPPNIRKVGDVQSDALFILLVEKDAAFIRLSEDRFYNRFPCIILTAKGQPDVATRLFLRKLKLELKLPVLALVDSDPYGLKILSVYGCGSKNMSYDSANLTTPDIKWLGIRPSDLDKYKIPEQCRLTMTDQDIKTGKEMLEEDFVKKNPKWVEELTLMVKTKQKAEIQALSAFGFQYLTQVYLPLKLQEQDWI</sequence>
<evidence type="ECO:0000256" key="12">
    <source>
        <dbReference type="ARBA" id="ARBA00023242"/>
    </source>
</evidence>
<keyword evidence="9 13" id="KW-0799">Topoisomerase</keyword>
<evidence type="ECO:0000256" key="14">
    <source>
        <dbReference type="PROSITE-ProRule" id="PRU01385"/>
    </source>
</evidence>
<keyword evidence="6 13" id="KW-0547">Nucleotide-binding</keyword>
<keyword evidence="10 13" id="KW-0238">DNA-binding</keyword>
<dbReference type="InterPro" id="IPR002815">
    <property type="entry name" value="Spo11/TopoVI_A"/>
</dbReference>
<gene>
    <name evidence="13" type="primary">TOP6A</name>
    <name evidence="18" type="ORF">DVH24_001576</name>
</gene>
<evidence type="ECO:0000256" key="15">
    <source>
        <dbReference type="SAM" id="MobiDB-lite"/>
    </source>
</evidence>
<evidence type="ECO:0000256" key="5">
    <source>
        <dbReference type="ARBA" id="ARBA00022723"/>
    </source>
</evidence>
<dbReference type="GO" id="GO:0000706">
    <property type="term" value="P:meiotic DNA double-strand break processing"/>
    <property type="evidence" value="ECO:0007669"/>
    <property type="project" value="TreeGrafter"/>
</dbReference>
<dbReference type="FunFam" id="3.40.1360.10:FF:000003">
    <property type="entry name" value="DNA topoisomerase 6 subunit A"/>
    <property type="match status" value="1"/>
</dbReference>
<evidence type="ECO:0000256" key="13">
    <source>
        <dbReference type="HAMAP-Rule" id="MF_03164"/>
    </source>
</evidence>
<dbReference type="Gene3D" id="3.80.10.10">
    <property type="entry name" value="Ribonuclease Inhibitor"/>
    <property type="match status" value="1"/>
</dbReference>
<comment type="subunit">
    <text evidence="13">Homodimer. Heterotetramer of two TOP6A and two TOP6B subunits.</text>
</comment>
<comment type="cofactor">
    <cofactor evidence="2 13">
        <name>Mg(2+)</name>
        <dbReference type="ChEBI" id="CHEBI:18420"/>
    </cofactor>
</comment>
<dbReference type="HAMAP" id="MF_00132">
    <property type="entry name" value="Top6A"/>
    <property type="match status" value="1"/>
</dbReference>
<feature type="region of interest" description="Disordered" evidence="15">
    <location>
        <begin position="359"/>
        <end position="397"/>
    </location>
</feature>
<evidence type="ECO:0000259" key="16">
    <source>
        <dbReference type="Pfam" id="PF04406"/>
    </source>
</evidence>
<reference evidence="18 19" key="1">
    <citation type="submission" date="2018-10" db="EMBL/GenBank/DDBJ databases">
        <title>A high-quality apple genome assembly.</title>
        <authorList>
            <person name="Hu J."/>
        </authorList>
    </citation>
    <scope>NUCLEOTIDE SEQUENCE [LARGE SCALE GENOMIC DNA]</scope>
    <source>
        <strain evidence="19">cv. HFTH1</strain>
        <tissue evidence="18">Young leaf</tissue>
    </source>
</reference>
<comment type="function">
    <text evidence="13">Component of the DNA topoisomerase VI involved in chromatin organization and progression of endoreduplication cycles. Relaxes both positive and negative superturns and exhibits a strong decatenase activity.</text>
</comment>
<evidence type="ECO:0000256" key="8">
    <source>
        <dbReference type="ARBA" id="ARBA00022842"/>
    </source>
</evidence>
<comment type="similarity">
    <text evidence="4 13 14">Belongs to the TOP6A family.</text>
</comment>
<evidence type="ECO:0000313" key="18">
    <source>
        <dbReference type="EMBL" id="RXI01342.1"/>
    </source>
</evidence>
<dbReference type="GO" id="GO:0003677">
    <property type="term" value="F:DNA binding"/>
    <property type="evidence" value="ECO:0007669"/>
    <property type="project" value="UniProtKB-UniRule"/>
</dbReference>
<evidence type="ECO:0000256" key="2">
    <source>
        <dbReference type="ARBA" id="ARBA00001946"/>
    </source>
</evidence>
<dbReference type="InterPro" id="IPR032675">
    <property type="entry name" value="LRR_dom_sf"/>
</dbReference>
<dbReference type="GO" id="GO:0003918">
    <property type="term" value="F:DNA topoisomerase type II (double strand cut, ATP-hydrolyzing) activity"/>
    <property type="evidence" value="ECO:0007669"/>
    <property type="project" value="UniProtKB-UniRule"/>
</dbReference>
<dbReference type="PANTHER" id="PTHR10848">
    <property type="entry name" value="MEIOTIC RECOMBINATION PROTEIN SPO11"/>
    <property type="match status" value="1"/>
</dbReference>
<organism evidence="18 19">
    <name type="scientific">Malus domestica</name>
    <name type="common">Apple</name>
    <name type="synonym">Pyrus malus</name>
    <dbReference type="NCBI Taxonomy" id="3750"/>
    <lineage>
        <taxon>Eukaryota</taxon>
        <taxon>Viridiplantae</taxon>
        <taxon>Streptophyta</taxon>
        <taxon>Embryophyta</taxon>
        <taxon>Tracheophyta</taxon>
        <taxon>Spermatophyta</taxon>
        <taxon>Magnoliopsida</taxon>
        <taxon>eudicotyledons</taxon>
        <taxon>Gunneridae</taxon>
        <taxon>Pentapetalae</taxon>
        <taxon>rosids</taxon>
        <taxon>fabids</taxon>
        <taxon>Rosales</taxon>
        <taxon>Rosaceae</taxon>
        <taxon>Amygdaloideae</taxon>
        <taxon>Maleae</taxon>
        <taxon>Malus</taxon>
    </lineage>
</organism>
<dbReference type="GO" id="GO:0005524">
    <property type="term" value="F:ATP binding"/>
    <property type="evidence" value="ECO:0007669"/>
    <property type="project" value="InterPro"/>
</dbReference>
<dbReference type="GO" id="GO:0000228">
    <property type="term" value="C:nuclear chromosome"/>
    <property type="evidence" value="ECO:0007669"/>
    <property type="project" value="TreeGrafter"/>
</dbReference>
<proteinExistence type="inferred from homology"/>
<keyword evidence="19" id="KW-1185">Reference proteome</keyword>
<dbReference type="PROSITE" id="PS52041">
    <property type="entry name" value="TOPO_IIB"/>
    <property type="match status" value="1"/>
</dbReference>
<dbReference type="CDD" id="cd00223">
    <property type="entry name" value="TOPRIM_TopoIIB_SPO"/>
    <property type="match status" value="1"/>
</dbReference>
<evidence type="ECO:0000256" key="4">
    <source>
        <dbReference type="ARBA" id="ARBA00006559"/>
    </source>
</evidence>
<evidence type="ECO:0000256" key="10">
    <source>
        <dbReference type="ARBA" id="ARBA00023125"/>
    </source>
</evidence>
<evidence type="ECO:0000256" key="11">
    <source>
        <dbReference type="ARBA" id="ARBA00023235"/>
    </source>
</evidence>
<dbReference type="AlphaFoldDB" id="A0A498K7L3"/>
<dbReference type="EMBL" id="RDQH01000330">
    <property type="protein sequence ID" value="RXI01342.1"/>
    <property type="molecule type" value="Genomic_DNA"/>
</dbReference>
<dbReference type="GO" id="GO:0000287">
    <property type="term" value="F:magnesium ion binding"/>
    <property type="evidence" value="ECO:0007669"/>
    <property type="project" value="UniProtKB-UniRule"/>
</dbReference>
<dbReference type="Gene3D" id="1.10.10.10">
    <property type="entry name" value="Winged helix-like DNA-binding domain superfamily/Winged helix DNA-binding domain"/>
    <property type="match status" value="1"/>
</dbReference>
<dbReference type="InterPro" id="IPR034136">
    <property type="entry name" value="TOPRIM_Topo6A/Spo11"/>
</dbReference>
<dbReference type="PRINTS" id="PR01550">
    <property type="entry name" value="TOP6AFAMILY"/>
</dbReference>
<accession>A0A498K7L3</accession>
<comment type="subcellular location">
    <subcellularLocation>
        <location evidence="3 13">Nucleus</location>
    </subcellularLocation>
</comment>
<comment type="catalytic activity">
    <reaction evidence="1 13 14">
        <text>ATP-dependent breakage, passage and rejoining of double-stranded DNA.</text>
        <dbReference type="EC" id="5.6.2.2"/>
    </reaction>
</comment>
<feature type="binding site" evidence="13">
    <location>
        <position position="666"/>
    </location>
    <ligand>
        <name>Mg(2+)</name>
        <dbReference type="ChEBI" id="CHEBI:18420"/>
    </ligand>
</feature>
<dbReference type="Proteomes" id="UP000290289">
    <property type="component" value="Chromosome 4"/>
</dbReference>
<feature type="domain" description="Topoisomerase 6 subunit A/Spo11 TOPRIM" evidence="17">
    <location>
        <begin position="609"/>
        <end position="779"/>
    </location>
</feature>
<dbReference type="GO" id="GO:0042138">
    <property type="term" value="P:meiotic DNA double-strand break formation"/>
    <property type="evidence" value="ECO:0007669"/>
    <property type="project" value="TreeGrafter"/>
</dbReference>
<dbReference type="Pfam" id="PF04406">
    <property type="entry name" value="TP6A_N"/>
    <property type="match status" value="1"/>
</dbReference>
<name>A0A498K7L3_MALDO</name>
<dbReference type="STRING" id="3750.A0A498K7L3"/>
<keyword evidence="5 13" id="KW-0479">Metal-binding</keyword>
<keyword evidence="11 13" id="KW-0413">Isomerase</keyword>
<keyword evidence="8 13" id="KW-0460">Magnesium</keyword>
<evidence type="ECO:0000256" key="9">
    <source>
        <dbReference type="ARBA" id="ARBA00023029"/>
    </source>
</evidence>
<dbReference type="EC" id="5.6.2.2" evidence="13"/>
<feature type="binding site" evidence="13">
    <location>
        <position position="614"/>
    </location>
    <ligand>
        <name>Mg(2+)</name>
        <dbReference type="ChEBI" id="CHEBI:18420"/>
    </ligand>
</feature>
<comment type="caution">
    <text evidence="18">The sequence shown here is derived from an EMBL/GenBank/DDBJ whole genome shotgun (WGS) entry which is preliminary data.</text>
</comment>
<dbReference type="SUPFAM" id="SSF52058">
    <property type="entry name" value="L domain-like"/>
    <property type="match status" value="1"/>
</dbReference>
<feature type="active site" description="Nucleophile" evidence="13">
    <location>
        <position position="528"/>
    </location>
</feature>
<dbReference type="GO" id="GO:0006952">
    <property type="term" value="P:defense response"/>
    <property type="evidence" value="ECO:0007669"/>
    <property type="project" value="UniProtKB-KW"/>
</dbReference>
<dbReference type="GO" id="GO:0006265">
    <property type="term" value="P:DNA topological change"/>
    <property type="evidence" value="ECO:0007669"/>
    <property type="project" value="UniProtKB-UniRule"/>
</dbReference>
<evidence type="ECO:0000256" key="1">
    <source>
        <dbReference type="ARBA" id="ARBA00000185"/>
    </source>
</evidence>
<dbReference type="InterPro" id="IPR004085">
    <property type="entry name" value="TopoVI_A"/>
</dbReference>
<dbReference type="GO" id="GO:0009330">
    <property type="term" value="C:DNA topoisomerase type II (double strand cut, ATP-hydrolyzing) complex"/>
    <property type="evidence" value="ECO:0007669"/>
    <property type="project" value="UniProtKB-UniRule"/>
</dbReference>
<evidence type="ECO:0000256" key="3">
    <source>
        <dbReference type="ARBA" id="ARBA00004123"/>
    </source>
</evidence>
<dbReference type="GO" id="GO:0007131">
    <property type="term" value="P:reciprocal meiotic recombination"/>
    <property type="evidence" value="ECO:0007669"/>
    <property type="project" value="TreeGrafter"/>
</dbReference>
<dbReference type="InterPro" id="IPR036388">
    <property type="entry name" value="WH-like_DNA-bd_sf"/>
</dbReference>
<dbReference type="InterPro" id="IPR013049">
    <property type="entry name" value="Spo11/TopoVI_A_N"/>
</dbReference>
<feature type="active site" description="O-(5'-phospho-DNA)-tyrosine intermediate" evidence="14">
    <location>
        <position position="528"/>
    </location>
</feature>
<dbReference type="Gene3D" id="3.40.1360.10">
    <property type="match status" value="1"/>
</dbReference>
<dbReference type="PANTHER" id="PTHR10848:SF4">
    <property type="entry name" value="DNA TOPOISOMERASE 6 SUBUNIT A"/>
    <property type="match status" value="1"/>
</dbReference>
<feature type="domain" description="Spo11/DNA topoisomerase VI subunit A N-terminal" evidence="16">
    <location>
        <begin position="499"/>
        <end position="560"/>
    </location>
</feature>
<keyword evidence="7" id="KW-0611">Plant defense</keyword>
<dbReference type="FunFam" id="1.10.10.10:FF:000387">
    <property type="entry name" value="DNA topoisomerase 6 subunit A"/>
    <property type="match status" value="1"/>
</dbReference>
<feature type="compositionally biased region" description="Basic and acidic residues" evidence="15">
    <location>
        <begin position="375"/>
        <end position="385"/>
    </location>
</feature>
<dbReference type="InterPro" id="IPR036078">
    <property type="entry name" value="Spo11/TopoVI_A_sf"/>
</dbReference>
<dbReference type="SUPFAM" id="SSF56726">
    <property type="entry name" value="DNA topoisomerase IV, alpha subunit"/>
    <property type="match status" value="1"/>
</dbReference>
<evidence type="ECO:0000256" key="7">
    <source>
        <dbReference type="ARBA" id="ARBA00022821"/>
    </source>
</evidence>
<protein>
    <recommendedName>
        <fullName evidence="13">DNA topoisomerase 6 subunit A</fullName>
        <ecNumber evidence="13">5.6.2.2</ecNumber>
    </recommendedName>
</protein>
<evidence type="ECO:0000313" key="19">
    <source>
        <dbReference type="Proteomes" id="UP000290289"/>
    </source>
</evidence>
<keyword evidence="12 13" id="KW-0539">Nucleus</keyword>